<dbReference type="Gene3D" id="2.130.10.10">
    <property type="entry name" value="YVTN repeat-like/Quinoprotein amine dehydrogenase"/>
    <property type="match status" value="1"/>
</dbReference>
<proteinExistence type="inferred from homology"/>
<dbReference type="GO" id="GO:0034314">
    <property type="term" value="P:Arp2/3 complex-mediated actin nucleation"/>
    <property type="evidence" value="ECO:0007669"/>
    <property type="project" value="InterPro"/>
</dbReference>
<evidence type="ECO:0000256" key="3">
    <source>
        <dbReference type="ARBA" id="ARBA00022490"/>
    </source>
</evidence>
<dbReference type="InterPro" id="IPR001680">
    <property type="entry name" value="WD40_rpt"/>
</dbReference>
<evidence type="ECO:0000313" key="11">
    <source>
        <dbReference type="EMBL" id="ORC92685.1"/>
    </source>
</evidence>
<dbReference type="InterPro" id="IPR015943">
    <property type="entry name" value="WD40/YVTN_repeat-like_dom_sf"/>
</dbReference>
<dbReference type="VEuPathDB" id="TriTrypDB:TM35_000034380"/>
<dbReference type="InterPro" id="IPR017383">
    <property type="entry name" value="ARPC1"/>
</dbReference>
<organism evidence="11 12">
    <name type="scientific">Trypanosoma theileri</name>
    <dbReference type="NCBI Taxonomy" id="67003"/>
    <lineage>
        <taxon>Eukaryota</taxon>
        <taxon>Discoba</taxon>
        <taxon>Euglenozoa</taxon>
        <taxon>Kinetoplastea</taxon>
        <taxon>Metakinetoplastina</taxon>
        <taxon>Trypanosomatida</taxon>
        <taxon>Trypanosomatidae</taxon>
        <taxon>Trypanosoma</taxon>
    </lineage>
</organism>
<name>A0A1X0P764_9TRYP</name>
<protein>
    <recommendedName>
        <fullName evidence="8">Arp2/3 complex 41 kDa subunit</fullName>
    </recommendedName>
    <alternativeName>
        <fullName evidence="9">p41-ARC</fullName>
    </alternativeName>
</protein>
<dbReference type="Proteomes" id="UP000192257">
    <property type="component" value="Unassembled WGS sequence"/>
</dbReference>
<evidence type="ECO:0000256" key="1">
    <source>
        <dbReference type="ARBA" id="ARBA00004245"/>
    </source>
</evidence>
<keyword evidence="3" id="KW-0963">Cytoplasm</keyword>
<accession>A0A1X0P764</accession>
<gene>
    <name evidence="11" type="ORF">TM35_000034380</name>
</gene>
<dbReference type="SUPFAM" id="SSF50978">
    <property type="entry name" value="WD40 repeat-like"/>
    <property type="match status" value="1"/>
</dbReference>
<dbReference type="OrthoDB" id="406844at2759"/>
<dbReference type="InterPro" id="IPR036322">
    <property type="entry name" value="WD40_repeat_dom_sf"/>
</dbReference>
<evidence type="ECO:0000256" key="7">
    <source>
        <dbReference type="ARBA" id="ARBA00023212"/>
    </source>
</evidence>
<keyword evidence="5" id="KW-0677">Repeat</keyword>
<keyword evidence="4 10" id="KW-0853">WD repeat</keyword>
<dbReference type="PANTHER" id="PTHR10709:SF2">
    <property type="entry name" value="ACTIN-RELATED PROTEIN 2_3 COMPLEX SUBUNIT"/>
    <property type="match status" value="1"/>
</dbReference>
<dbReference type="GO" id="GO:0051015">
    <property type="term" value="F:actin filament binding"/>
    <property type="evidence" value="ECO:0007669"/>
    <property type="project" value="TreeGrafter"/>
</dbReference>
<keyword evidence="6" id="KW-0009">Actin-binding</keyword>
<evidence type="ECO:0000256" key="9">
    <source>
        <dbReference type="ARBA" id="ARBA00041789"/>
    </source>
</evidence>
<reference evidence="11 12" key="1">
    <citation type="submission" date="2017-03" db="EMBL/GenBank/DDBJ databases">
        <title>An alternative strategy for trypanosome survival in the mammalian bloodstream revealed through genome and transcriptome analysis of the ubiquitous bovine parasite Trypanosoma (Megatrypanum) theileri.</title>
        <authorList>
            <person name="Kelly S."/>
            <person name="Ivens A."/>
            <person name="Mott A."/>
            <person name="O'Neill E."/>
            <person name="Emms D."/>
            <person name="Macleod O."/>
            <person name="Voorheis P."/>
            <person name="Matthews J."/>
            <person name="Matthews K."/>
            <person name="Carrington M."/>
        </authorList>
    </citation>
    <scope>NUCLEOTIDE SEQUENCE [LARGE SCALE GENOMIC DNA]</scope>
    <source>
        <strain evidence="11">Edinburgh</strain>
    </source>
</reference>
<dbReference type="AlphaFoldDB" id="A0A1X0P764"/>
<dbReference type="GO" id="GO:0005885">
    <property type="term" value="C:Arp2/3 protein complex"/>
    <property type="evidence" value="ECO:0007669"/>
    <property type="project" value="InterPro"/>
</dbReference>
<keyword evidence="7" id="KW-0206">Cytoskeleton</keyword>
<evidence type="ECO:0000256" key="5">
    <source>
        <dbReference type="ARBA" id="ARBA00022737"/>
    </source>
</evidence>
<evidence type="ECO:0000256" key="2">
    <source>
        <dbReference type="ARBA" id="ARBA00006260"/>
    </source>
</evidence>
<sequence>MTTEKLKDTICGAAVIGLSFNNDFSECTFSPNNHLVHVAKCKNKMDCSTWEIYDTLEQHDQSVSATAWHGATDRILSCSQDRTAFVWCRNAKGKWKPQMVLLDAGVKRGLTCCAWSYSGGKIYVGSAAANIAVGRFDPNDEWWICRLLEGHTSTVTALAPHPSDDTILASGGTDGKLLLVSTFVKKLDTQKSSSFGHVYMEKQFGAWVHAMAWTPSGQRIAVATHDSRVHIIDLSSFSGSVEENTCSSTLYTVNLSILPLKALTFVVDDHLVGGGFDYYPVLFTPVDNGVGWRMTGKWTMDRKKGVKTAQQLARERFQNEARIGQIELLDEEQTRHKNTINSVISLLTGNSAIAAAPGIDDPVFATGSLDGRVEVWTMRDVTFI</sequence>
<dbReference type="Pfam" id="PF00400">
    <property type="entry name" value="WD40"/>
    <property type="match status" value="3"/>
</dbReference>
<dbReference type="RefSeq" id="XP_028886751.1">
    <property type="nucleotide sequence ID" value="XM_029022205.1"/>
</dbReference>
<dbReference type="PROSITE" id="PS50082">
    <property type="entry name" value="WD_REPEATS_2"/>
    <property type="match status" value="1"/>
</dbReference>
<comment type="subcellular location">
    <subcellularLocation>
        <location evidence="1">Cytoplasm</location>
        <location evidence="1">Cytoskeleton</location>
    </subcellularLocation>
</comment>
<evidence type="ECO:0000256" key="10">
    <source>
        <dbReference type="PROSITE-ProRule" id="PRU00221"/>
    </source>
</evidence>
<dbReference type="STRING" id="67003.A0A1X0P764"/>
<dbReference type="EMBL" id="NBCO01000003">
    <property type="protein sequence ID" value="ORC92685.1"/>
    <property type="molecule type" value="Genomic_DNA"/>
</dbReference>
<dbReference type="SMART" id="SM00320">
    <property type="entry name" value="WD40"/>
    <property type="match status" value="5"/>
</dbReference>
<comment type="similarity">
    <text evidence="2">Belongs to the WD repeat ARPC1 family.</text>
</comment>
<evidence type="ECO:0000256" key="4">
    <source>
        <dbReference type="ARBA" id="ARBA00022574"/>
    </source>
</evidence>
<dbReference type="PANTHER" id="PTHR10709">
    <property type="entry name" value="ACTIN-RELATED PROTEIN 2/3 COMPLEX SUBUNIT 1"/>
    <property type="match status" value="1"/>
</dbReference>
<evidence type="ECO:0000256" key="6">
    <source>
        <dbReference type="ARBA" id="ARBA00023203"/>
    </source>
</evidence>
<evidence type="ECO:0000313" key="12">
    <source>
        <dbReference type="Proteomes" id="UP000192257"/>
    </source>
</evidence>
<dbReference type="GeneID" id="39981985"/>
<feature type="repeat" description="WD" evidence="10">
    <location>
        <begin position="56"/>
        <end position="87"/>
    </location>
</feature>
<comment type="caution">
    <text evidence="11">The sequence shown here is derived from an EMBL/GenBank/DDBJ whole genome shotgun (WGS) entry which is preliminary data.</text>
</comment>
<keyword evidence="12" id="KW-1185">Reference proteome</keyword>
<evidence type="ECO:0000256" key="8">
    <source>
        <dbReference type="ARBA" id="ARBA00041244"/>
    </source>
</evidence>